<proteinExistence type="predicted"/>
<dbReference type="EMBL" id="JACDQQ010002725">
    <property type="protein sequence ID" value="MBA0088871.1"/>
    <property type="molecule type" value="Genomic_DNA"/>
</dbReference>
<evidence type="ECO:0000313" key="2">
    <source>
        <dbReference type="Proteomes" id="UP000567293"/>
    </source>
</evidence>
<organism evidence="1 2">
    <name type="scientific">Candidatus Acidiferrum panamense</name>
    <dbReference type="NCBI Taxonomy" id="2741543"/>
    <lineage>
        <taxon>Bacteria</taxon>
        <taxon>Pseudomonadati</taxon>
        <taxon>Acidobacteriota</taxon>
        <taxon>Terriglobia</taxon>
        <taxon>Candidatus Acidiferrales</taxon>
        <taxon>Candidatus Acidiferrum</taxon>
    </lineage>
</organism>
<protein>
    <submittedName>
        <fullName evidence="1">Uncharacterized protein</fullName>
    </submittedName>
</protein>
<reference evidence="1" key="1">
    <citation type="submission" date="2020-06" db="EMBL/GenBank/DDBJ databases">
        <title>Legume-microbial interactions unlock mineral nutrients during tropical forest succession.</title>
        <authorList>
            <person name="Epihov D.Z."/>
        </authorList>
    </citation>
    <scope>NUCLEOTIDE SEQUENCE [LARGE SCALE GENOMIC DNA]</scope>
    <source>
        <strain evidence="1">Pan2503</strain>
    </source>
</reference>
<comment type="caution">
    <text evidence="1">The sequence shown here is derived from an EMBL/GenBank/DDBJ whole genome shotgun (WGS) entry which is preliminary data.</text>
</comment>
<accession>A0A7V8NWQ3</accession>
<keyword evidence="2" id="KW-1185">Reference proteome</keyword>
<dbReference type="Proteomes" id="UP000567293">
    <property type="component" value="Unassembled WGS sequence"/>
</dbReference>
<name>A0A7V8NWQ3_9BACT</name>
<sequence length="85" mass="9318">MQAQLAALQAEAAKLAAENARLKLAQRSKLSMKIGDKGALSVYGMGRWPVTLYRSQWETLLAADNVQLILDYIEANADRLAVKGE</sequence>
<gene>
    <name evidence="1" type="ORF">HRJ53_28115</name>
</gene>
<evidence type="ECO:0000313" key="1">
    <source>
        <dbReference type="EMBL" id="MBA0088871.1"/>
    </source>
</evidence>
<dbReference type="AlphaFoldDB" id="A0A7V8NWQ3"/>